<evidence type="ECO:0000256" key="1">
    <source>
        <dbReference type="ARBA" id="ARBA00004429"/>
    </source>
</evidence>
<evidence type="ECO:0000256" key="7">
    <source>
        <dbReference type="ARBA" id="ARBA00022741"/>
    </source>
</evidence>
<dbReference type="InterPro" id="IPR003856">
    <property type="entry name" value="LPS_length_determ_N"/>
</dbReference>
<feature type="coiled-coil region" evidence="14">
    <location>
        <begin position="266"/>
        <end position="300"/>
    </location>
</feature>
<evidence type="ECO:0000256" key="11">
    <source>
        <dbReference type="ARBA" id="ARBA00023136"/>
    </source>
</evidence>
<dbReference type="FunFam" id="3.40.50.300:FF:000527">
    <property type="entry name" value="Tyrosine-protein kinase etk"/>
    <property type="match status" value="1"/>
</dbReference>
<dbReference type="Pfam" id="PF23607">
    <property type="entry name" value="WZC_N"/>
    <property type="match status" value="1"/>
</dbReference>
<accession>A0A1I7F8J8</accession>
<evidence type="ECO:0000256" key="6">
    <source>
        <dbReference type="ARBA" id="ARBA00022692"/>
    </source>
</evidence>
<dbReference type="InterPro" id="IPR027417">
    <property type="entry name" value="P-loop_NTPase"/>
</dbReference>
<evidence type="ECO:0000256" key="15">
    <source>
        <dbReference type="SAM" id="Phobius"/>
    </source>
</evidence>
<keyword evidence="12" id="KW-0829">Tyrosine-protein kinase</keyword>
<evidence type="ECO:0000256" key="2">
    <source>
        <dbReference type="ARBA" id="ARBA00008883"/>
    </source>
</evidence>
<dbReference type="NCBIfam" id="TIGR01007">
    <property type="entry name" value="eps_fam"/>
    <property type="match status" value="1"/>
</dbReference>
<dbReference type="GO" id="GO:0005886">
    <property type="term" value="C:plasma membrane"/>
    <property type="evidence" value="ECO:0007669"/>
    <property type="project" value="UniProtKB-SubCell"/>
</dbReference>
<keyword evidence="7" id="KW-0547">Nucleotide-binding</keyword>
<dbReference type="Pfam" id="PF13807">
    <property type="entry name" value="GNVR"/>
    <property type="match status" value="1"/>
</dbReference>
<keyword evidence="20" id="KW-1185">Reference proteome</keyword>
<evidence type="ECO:0000256" key="10">
    <source>
        <dbReference type="ARBA" id="ARBA00022989"/>
    </source>
</evidence>
<comment type="subcellular location">
    <subcellularLocation>
        <location evidence="1">Cell inner membrane</location>
        <topology evidence="1">Multi-pass membrane protein</topology>
    </subcellularLocation>
</comment>
<dbReference type="Pfam" id="PF13614">
    <property type="entry name" value="AAA_31"/>
    <property type="match status" value="1"/>
</dbReference>
<comment type="catalytic activity">
    <reaction evidence="13">
        <text>L-tyrosyl-[protein] + ATP = O-phospho-L-tyrosyl-[protein] + ADP + H(+)</text>
        <dbReference type="Rhea" id="RHEA:10596"/>
        <dbReference type="Rhea" id="RHEA-COMP:10136"/>
        <dbReference type="Rhea" id="RHEA-COMP:20101"/>
        <dbReference type="ChEBI" id="CHEBI:15378"/>
        <dbReference type="ChEBI" id="CHEBI:30616"/>
        <dbReference type="ChEBI" id="CHEBI:46858"/>
        <dbReference type="ChEBI" id="CHEBI:61978"/>
        <dbReference type="ChEBI" id="CHEBI:456216"/>
    </reaction>
</comment>
<feature type="transmembrane region" description="Helical" evidence="15">
    <location>
        <begin position="29"/>
        <end position="46"/>
    </location>
</feature>
<keyword evidence="8 19" id="KW-0418">Kinase</keyword>
<evidence type="ECO:0000259" key="16">
    <source>
        <dbReference type="Pfam" id="PF02706"/>
    </source>
</evidence>
<keyword evidence="10 15" id="KW-1133">Transmembrane helix</keyword>
<dbReference type="Pfam" id="PF02706">
    <property type="entry name" value="Wzz"/>
    <property type="match status" value="1"/>
</dbReference>
<name>A0A1I7F8J8_9GAMM</name>
<keyword evidence="11 15" id="KW-0472">Membrane</keyword>
<keyword evidence="9" id="KW-0067">ATP-binding</keyword>
<dbReference type="InterPro" id="IPR025669">
    <property type="entry name" value="AAA_dom"/>
</dbReference>
<evidence type="ECO:0000256" key="5">
    <source>
        <dbReference type="ARBA" id="ARBA00022679"/>
    </source>
</evidence>
<evidence type="ECO:0000256" key="12">
    <source>
        <dbReference type="ARBA" id="ARBA00023137"/>
    </source>
</evidence>
<evidence type="ECO:0000259" key="18">
    <source>
        <dbReference type="Pfam" id="PF13807"/>
    </source>
</evidence>
<dbReference type="SUPFAM" id="SSF52540">
    <property type="entry name" value="P-loop containing nucleoside triphosphate hydrolases"/>
    <property type="match status" value="1"/>
</dbReference>
<dbReference type="InterPro" id="IPR005702">
    <property type="entry name" value="Wzc-like_C"/>
</dbReference>
<gene>
    <name evidence="19" type="ORF">SAMN04487955_101307</name>
</gene>
<feature type="coiled-coil region" evidence="14">
    <location>
        <begin position="324"/>
        <end position="379"/>
    </location>
</feature>
<comment type="similarity">
    <text evidence="2">Belongs to the etk/wzc family.</text>
</comment>
<keyword evidence="6 15" id="KW-0812">Transmembrane</keyword>
<feature type="domain" description="Polysaccharide chain length determinant N-terminal" evidence="16">
    <location>
        <begin position="14"/>
        <end position="103"/>
    </location>
</feature>
<dbReference type="GO" id="GO:0042802">
    <property type="term" value="F:identical protein binding"/>
    <property type="evidence" value="ECO:0007669"/>
    <property type="project" value="UniProtKB-ARBA"/>
</dbReference>
<evidence type="ECO:0000256" key="3">
    <source>
        <dbReference type="ARBA" id="ARBA00022475"/>
    </source>
</evidence>
<evidence type="ECO:0000256" key="13">
    <source>
        <dbReference type="ARBA" id="ARBA00053015"/>
    </source>
</evidence>
<evidence type="ECO:0000256" key="8">
    <source>
        <dbReference type="ARBA" id="ARBA00022777"/>
    </source>
</evidence>
<keyword evidence="5" id="KW-0808">Transferase</keyword>
<dbReference type="Proteomes" id="UP000198693">
    <property type="component" value="Unassembled WGS sequence"/>
</dbReference>
<dbReference type="InterPro" id="IPR032807">
    <property type="entry name" value="GNVR"/>
</dbReference>
<keyword evidence="14" id="KW-0175">Coiled coil</keyword>
<dbReference type="AlphaFoldDB" id="A0A1I7F8J8"/>
<evidence type="ECO:0000256" key="4">
    <source>
        <dbReference type="ARBA" id="ARBA00022519"/>
    </source>
</evidence>
<dbReference type="GO" id="GO:0004713">
    <property type="term" value="F:protein tyrosine kinase activity"/>
    <property type="evidence" value="ECO:0007669"/>
    <property type="project" value="UniProtKB-KW"/>
</dbReference>
<dbReference type="Gene3D" id="3.40.50.300">
    <property type="entry name" value="P-loop containing nucleotide triphosphate hydrolases"/>
    <property type="match status" value="1"/>
</dbReference>
<evidence type="ECO:0000313" key="19">
    <source>
        <dbReference type="EMBL" id="SFU32507.1"/>
    </source>
</evidence>
<protein>
    <submittedName>
        <fullName evidence="19">Tyrosine-protein kinase Etk/Wzc</fullName>
    </submittedName>
</protein>
<feature type="transmembrane region" description="Helical" evidence="15">
    <location>
        <begin position="438"/>
        <end position="460"/>
    </location>
</feature>
<keyword evidence="4" id="KW-0997">Cell inner membrane</keyword>
<evidence type="ECO:0000259" key="17">
    <source>
        <dbReference type="Pfam" id="PF13614"/>
    </source>
</evidence>
<keyword evidence="3" id="KW-1003">Cell membrane</keyword>
<dbReference type="GO" id="GO:0005524">
    <property type="term" value="F:ATP binding"/>
    <property type="evidence" value="ECO:0007669"/>
    <property type="project" value="UniProtKB-KW"/>
</dbReference>
<proteinExistence type="inferred from homology"/>
<dbReference type="PANTHER" id="PTHR32309:SF32">
    <property type="entry name" value="TYROSINE-PROTEIN KINASE ETK-RELATED"/>
    <property type="match status" value="1"/>
</dbReference>
<dbReference type="PANTHER" id="PTHR32309">
    <property type="entry name" value="TYROSINE-PROTEIN KINASE"/>
    <property type="match status" value="1"/>
</dbReference>
<dbReference type="STRING" id="463301.SAMN04487955_101307"/>
<evidence type="ECO:0000256" key="9">
    <source>
        <dbReference type="ARBA" id="ARBA00022840"/>
    </source>
</evidence>
<evidence type="ECO:0000313" key="20">
    <source>
        <dbReference type="Proteomes" id="UP000198693"/>
    </source>
</evidence>
<sequence>MTEKPPSQQSAVPDIDLGHFFGWLVDHKWLIALVMLLFAIGGYLYAGSQPLVYSADSLVQVESESSSLINLPGMAGQQSSAEQSRTLTEIGILKSRMVLGGAVDRENLTIHVSPRRLPYLGNFLVNQGVSVPSFLRDYPYVWANEFAEVSRFEVPEGASLGPYILRSEGDGGYSLLQDERVVVTGQAGETVHSDEGHRLFVQRIEAHPGAEFVLNRSTRLSAINGLKSSLSSQQAEGEWLVNLRLTGQDQTQIENTLNTIMQVFLAQNIERQSAEADRQLEFLEEQIPQVGEQLAASETNLNNYRAQRDSVDLDFQTEAMLNKLVTLENQLSDIEFQRTELERRFTSSHPTYQALMEKKEQLEENKAELESRITDLPETQQEILRLERAARVNQEIYVQLLNKQQEMRLIQAGTVGNVRILDSAVVQPSPIAPRSSQIMAISLLMGLLVAIAIVMVRYLLNRGIEVPKQLQDLGLPVYATVPLSEEQAKLSGGFKSGPRRRKLAGLRDLLALRSPTDLSIEALRSLRTSLHFAMLDAGDNRLMITSSAPTVGKSFISANLAAICAQAGQKVLVIDGDMRKGHLHHAFKGDSKGGLSELLSGQQTLEEAIRGSAVEGLDYIARGTSPPNPSELLMRPNFSRLLAEVSSRYDLVIIDTPPVLAVTDAAIIGKQVGTGLLVARFGVNPPREVEAAMQRLETSGVTLKGAILNATERTAATSYGYYGHYNYSYK</sequence>
<feature type="domain" description="Tyrosine-protein kinase G-rich" evidence="18">
    <location>
        <begin position="378"/>
        <end position="458"/>
    </location>
</feature>
<organism evidence="19 20">
    <name type="scientific">Halomonas korlensis</name>
    <dbReference type="NCBI Taxonomy" id="463301"/>
    <lineage>
        <taxon>Bacteria</taxon>
        <taxon>Pseudomonadati</taxon>
        <taxon>Pseudomonadota</taxon>
        <taxon>Gammaproteobacteria</taxon>
        <taxon>Oceanospirillales</taxon>
        <taxon>Halomonadaceae</taxon>
        <taxon>Halomonas</taxon>
    </lineage>
</organism>
<evidence type="ECO:0000256" key="14">
    <source>
        <dbReference type="SAM" id="Coils"/>
    </source>
</evidence>
<dbReference type="EMBL" id="FPBP01000001">
    <property type="protein sequence ID" value="SFU32507.1"/>
    <property type="molecule type" value="Genomic_DNA"/>
</dbReference>
<reference evidence="20" key="1">
    <citation type="submission" date="2016-10" db="EMBL/GenBank/DDBJ databases">
        <authorList>
            <person name="Varghese N."/>
            <person name="Submissions S."/>
        </authorList>
    </citation>
    <scope>NUCLEOTIDE SEQUENCE [LARGE SCALE GENOMIC DNA]</scope>
    <source>
        <strain evidence="20">CGMCC 1.6981</strain>
    </source>
</reference>
<dbReference type="InterPro" id="IPR050445">
    <property type="entry name" value="Bact_polysacc_biosynth/exp"/>
</dbReference>
<feature type="domain" description="AAA" evidence="17">
    <location>
        <begin position="551"/>
        <end position="663"/>
    </location>
</feature>
<dbReference type="CDD" id="cd05387">
    <property type="entry name" value="BY-kinase"/>
    <property type="match status" value="1"/>
</dbReference>